<evidence type="ECO:0000313" key="8">
    <source>
        <dbReference type="EMBL" id="REA60104.1"/>
    </source>
</evidence>
<keyword evidence="2" id="KW-1003">Cell membrane</keyword>
<evidence type="ECO:0000256" key="3">
    <source>
        <dbReference type="ARBA" id="ARBA00022692"/>
    </source>
</evidence>
<keyword evidence="3 6" id="KW-0812">Transmembrane</keyword>
<dbReference type="Pfam" id="PF02656">
    <property type="entry name" value="DUF202"/>
    <property type="match status" value="1"/>
</dbReference>
<evidence type="ECO:0000256" key="4">
    <source>
        <dbReference type="ARBA" id="ARBA00022989"/>
    </source>
</evidence>
<dbReference type="PANTHER" id="PTHR34187">
    <property type="entry name" value="FGR18P"/>
    <property type="match status" value="1"/>
</dbReference>
<proteinExistence type="predicted"/>
<dbReference type="Proteomes" id="UP000256373">
    <property type="component" value="Unassembled WGS sequence"/>
</dbReference>
<dbReference type="EMBL" id="QNUL01000012">
    <property type="protein sequence ID" value="REA60104.1"/>
    <property type="molecule type" value="Genomic_DNA"/>
</dbReference>
<reference evidence="8 9" key="1">
    <citation type="submission" date="2018-07" db="EMBL/GenBank/DDBJ databases">
        <title>Dyadobacter roseus sp. nov., isolated from rose rhizosphere soil.</title>
        <authorList>
            <person name="Chen L."/>
        </authorList>
    </citation>
    <scope>NUCLEOTIDE SEQUENCE [LARGE SCALE GENOMIC DNA]</scope>
    <source>
        <strain evidence="8 9">RS19</strain>
    </source>
</reference>
<evidence type="ECO:0000256" key="1">
    <source>
        <dbReference type="ARBA" id="ARBA00004651"/>
    </source>
</evidence>
<protein>
    <recommendedName>
        <fullName evidence="7">DUF202 domain-containing protein</fullName>
    </recommendedName>
</protein>
<feature type="transmembrane region" description="Helical" evidence="6">
    <location>
        <begin position="23"/>
        <end position="45"/>
    </location>
</feature>
<evidence type="ECO:0000256" key="6">
    <source>
        <dbReference type="SAM" id="Phobius"/>
    </source>
</evidence>
<comment type="caution">
    <text evidence="8">The sequence shown here is derived from an EMBL/GenBank/DDBJ whole genome shotgun (WGS) entry which is preliminary data.</text>
</comment>
<accession>A0A3D8Y9G5</accession>
<dbReference type="RefSeq" id="WP_115831849.1">
    <property type="nucleotide sequence ID" value="NZ_QNUL01000012.1"/>
</dbReference>
<sequence length="129" mass="14477">MNQESKPNHRQNAGDHLANERTFLAWIRTSIGIMGFGFVVVKFSLFTREISAVLAKRPQIEPTSYSPVIGVLLVAVGALVTLFSYVRYSNTKKQLEGEHYYHSSILIQTVTCVIFIASILLIVYLVKTT</sequence>
<feature type="transmembrane region" description="Helical" evidence="6">
    <location>
        <begin position="105"/>
        <end position="126"/>
    </location>
</feature>
<dbReference type="GO" id="GO:0005886">
    <property type="term" value="C:plasma membrane"/>
    <property type="evidence" value="ECO:0007669"/>
    <property type="project" value="UniProtKB-SubCell"/>
</dbReference>
<name>A0A3D8Y9G5_9BACT</name>
<feature type="transmembrane region" description="Helical" evidence="6">
    <location>
        <begin position="65"/>
        <end position="85"/>
    </location>
</feature>
<keyword evidence="9" id="KW-1185">Reference proteome</keyword>
<dbReference type="InterPro" id="IPR052053">
    <property type="entry name" value="IM_YidH-like"/>
</dbReference>
<dbReference type="PANTHER" id="PTHR34187:SF2">
    <property type="entry name" value="DUF202 DOMAIN-CONTAINING PROTEIN"/>
    <property type="match status" value="1"/>
</dbReference>
<organism evidence="8 9">
    <name type="scientific">Dyadobacter luteus</name>
    <dbReference type="NCBI Taxonomy" id="2259619"/>
    <lineage>
        <taxon>Bacteria</taxon>
        <taxon>Pseudomonadati</taxon>
        <taxon>Bacteroidota</taxon>
        <taxon>Cytophagia</taxon>
        <taxon>Cytophagales</taxon>
        <taxon>Spirosomataceae</taxon>
        <taxon>Dyadobacter</taxon>
    </lineage>
</organism>
<keyword evidence="5 6" id="KW-0472">Membrane</keyword>
<dbReference type="OrthoDB" id="582337at2"/>
<keyword evidence="4 6" id="KW-1133">Transmembrane helix</keyword>
<dbReference type="InterPro" id="IPR003807">
    <property type="entry name" value="DUF202"/>
</dbReference>
<dbReference type="AlphaFoldDB" id="A0A3D8Y9G5"/>
<evidence type="ECO:0000259" key="7">
    <source>
        <dbReference type="Pfam" id="PF02656"/>
    </source>
</evidence>
<comment type="subcellular location">
    <subcellularLocation>
        <location evidence="1">Cell membrane</location>
        <topology evidence="1">Multi-pass membrane protein</topology>
    </subcellularLocation>
</comment>
<evidence type="ECO:0000256" key="5">
    <source>
        <dbReference type="ARBA" id="ARBA00023136"/>
    </source>
</evidence>
<gene>
    <name evidence="8" type="ORF">DSL64_15620</name>
</gene>
<evidence type="ECO:0000313" key="9">
    <source>
        <dbReference type="Proteomes" id="UP000256373"/>
    </source>
</evidence>
<evidence type="ECO:0000256" key="2">
    <source>
        <dbReference type="ARBA" id="ARBA00022475"/>
    </source>
</evidence>
<feature type="domain" description="DUF202" evidence="7">
    <location>
        <begin position="15"/>
        <end position="93"/>
    </location>
</feature>